<evidence type="ECO:0008006" key="8">
    <source>
        <dbReference type="Google" id="ProtNLM"/>
    </source>
</evidence>
<comment type="subcellular location">
    <subcellularLocation>
        <location evidence="1">Membrane</location>
        <topology evidence="1">Multi-pass membrane protein</topology>
    </subcellularLocation>
</comment>
<keyword evidence="4 5" id="KW-0472">Membrane</keyword>
<evidence type="ECO:0000313" key="6">
    <source>
        <dbReference type="EMBL" id="KAL3793625.1"/>
    </source>
</evidence>
<evidence type="ECO:0000256" key="1">
    <source>
        <dbReference type="ARBA" id="ARBA00004141"/>
    </source>
</evidence>
<dbReference type="AlphaFoldDB" id="A0ABD3Q0A3"/>
<dbReference type="Proteomes" id="UP001530400">
    <property type="component" value="Unassembled WGS sequence"/>
</dbReference>
<feature type="transmembrane region" description="Helical" evidence="5">
    <location>
        <begin position="203"/>
        <end position="226"/>
    </location>
</feature>
<dbReference type="EMBL" id="JALLPJ020000388">
    <property type="protein sequence ID" value="KAL3793625.1"/>
    <property type="molecule type" value="Genomic_DNA"/>
</dbReference>
<keyword evidence="2 5" id="KW-0812">Transmembrane</keyword>
<protein>
    <recommendedName>
        <fullName evidence="8">Nucleotide-sugar transporter</fullName>
    </recommendedName>
</protein>
<dbReference type="GO" id="GO:0016020">
    <property type="term" value="C:membrane"/>
    <property type="evidence" value="ECO:0007669"/>
    <property type="project" value="UniProtKB-SubCell"/>
</dbReference>
<gene>
    <name evidence="6" type="ORF">ACHAWO_001674</name>
</gene>
<name>A0ABD3Q0A3_9STRA</name>
<comment type="caution">
    <text evidence="6">The sequence shown here is derived from an EMBL/GenBank/DDBJ whole genome shotgun (WGS) entry which is preliminary data.</text>
</comment>
<feature type="transmembrane region" description="Helical" evidence="5">
    <location>
        <begin position="349"/>
        <end position="366"/>
    </location>
</feature>
<keyword evidence="3 5" id="KW-1133">Transmembrane helix</keyword>
<evidence type="ECO:0000256" key="4">
    <source>
        <dbReference type="ARBA" id="ARBA00023136"/>
    </source>
</evidence>
<dbReference type="Pfam" id="PF04142">
    <property type="entry name" value="Nuc_sug_transp"/>
    <property type="match status" value="1"/>
</dbReference>
<feature type="transmembrane region" description="Helical" evidence="5">
    <location>
        <begin position="321"/>
        <end position="343"/>
    </location>
</feature>
<organism evidence="6 7">
    <name type="scientific">Cyclotella atomus</name>
    <dbReference type="NCBI Taxonomy" id="382360"/>
    <lineage>
        <taxon>Eukaryota</taxon>
        <taxon>Sar</taxon>
        <taxon>Stramenopiles</taxon>
        <taxon>Ochrophyta</taxon>
        <taxon>Bacillariophyta</taxon>
        <taxon>Coscinodiscophyceae</taxon>
        <taxon>Thalassiosirophycidae</taxon>
        <taxon>Stephanodiscales</taxon>
        <taxon>Stephanodiscaceae</taxon>
        <taxon>Cyclotella</taxon>
    </lineage>
</organism>
<feature type="transmembrane region" description="Helical" evidence="5">
    <location>
        <begin position="378"/>
        <end position="395"/>
    </location>
</feature>
<dbReference type="InterPro" id="IPR007271">
    <property type="entry name" value="Nuc_sug_transpt"/>
</dbReference>
<sequence>MWPSHQPNNLAAFATPIHHHSNIKWACKTSPCITSFRPPSIHATRSLALQVHQSPLSIIGGAAAKIAAANTDTLSTAALTTMFLLALQYCAQPPLTRKFLDSRANKKGITMVEEVVKIGLSAAFFLSCGKDVVASELHGWTLSSSLLLAGLPAILYATQGVLTYLGYQNTDSVTFNGLNQTKTLSAAMWCFLLMGKRQSAVQMVALTILLFSALLFQGSISFAGLFQKKADAHIIHTDTHDIEDSRFQRAYYLVSVLLSFRGALSQKGVQLAGGKGRNAYLYTMELGTYSSISLLVSMFATKNGRASLGGEGGIFKHWTPFSIIPITVRAMGGILTALVHKYAGATRKGFALILGLVMTGVMQSVIERERPSMDEMLAMALVILSSYLHLAFPPMA</sequence>
<evidence type="ECO:0000256" key="2">
    <source>
        <dbReference type="ARBA" id="ARBA00022692"/>
    </source>
</evidence>
<accession>A0ABD3Q0A3</accession>
<proteinExistence type="predicted"/>
<evidence type="ECO:0000256" key="3">
    <source>
        <dbReference type="ARBA" id="ARBA00022989"/>
    </source>
</evidence>
<evidence type="ECO:0000256" key="5">
    <source>
        <dbReference type="SAM" id="Phobius"/>
    </source>
</evidence>
<evidence type="ECO:0000313" key="7">
    <source>
        <dbReference type="Proteomes" id="UP001530400"/>
    </source>
</evidence>
<reference evidence="6 7" key="1">
    <citation type="submission" date="2024-10" db="EMBL/GenBank/DDBJ databases">
        <title>Updated reference genomes for cyclostephanoid diatoms.</title>
        <authorList>
            <person name="Roberts W.R."/>
            <person name="Alverson A.J."/>
        </authorList>
    </citation>
    <scope>NUCLEOTIDE SEQUENCE [LARGE SCALE GENOMIC DNA]</scope>
    <source>
        <strain evidence="6 7">AJA010-31</strain>
    </source>
</reference>
<keyword evidence="7" id="KW-1185">Reference proteome</keyword>
<dbReference type="PANTHER" id="PTHR10231">
    <property type="entry name" value="NUCLEOTIDE-SUGAR TRANSMEMBRANE TRANSPORTER"/>
    <property type="match status" value="1"/>
</dbReference>
<feature type="transmembrane region" description="Helical" evidence="5">
    <location>
        <begin position="279"/>
        <end position="300"/>
    </location>
</feature>